<sequence>MQLLIPFAAPLSDAGAQALKSLQLPHLDALLSHWREAERDAGDESSLSPPHERALARALGWSVTDGLIPWAARDAAAAGLDASLPWGRLTPAHLLLGSDHIGLTDPGALALEPWESRRFFDALHELFASEGFTLHWVSDLNWLVSHPLLKDLPTLAADRAIGHALHSDMPAQPRLVRRLLNEVQMLLFNHPLNESREARGELPINALWLSGCGAAQAERTTGAPRVDERLRTPALHEDWDAWRAAWTALDEACIAPLATYPEGRLVLCGERGAVTLEAQPKRWWQRLSGGARAGRAAALLETL</sequence>
<dbReference type="Proteomes" id="UP001293718">
    <property type="component" value="Unassembled WGS sequence"/>
</dbReference>
<accession>A0ABU5IFL6</accession>
<proteinExistence type="predicted"/>
<evidence type="ECO:0008006" key="3">
    <source>
        <dbReference type="Google" id="ProtNLM"/>
    </source>
</evidence>
<comment type="caution">
    <text evidence="1">The sequence shown here is derived from an EMBL/GenBank/DDBJ whole genome shotgun (WGS) entry which is preliminary data.</text>
</comment>
<dbReference type="RefSeq" id="WP_322465637.1">
    <property type="nucleotide sequence ID" value="NZ_JAXOJX010000016.1"/>
</dbReference>
<name>A0ABU5IFL6_9BURK</name>
<protein>
    <recommendedName>
        <fullName evidence="3">Phosphoglycerate mutase</fullName>
    </recommendedName>
</protein>
<evidence type="ECO:0000313" key="2">
    <source>
        <dbReference type="Proteomes" id="UP001293718"/>
    </source>
</evidence>
<evidence type="ECO:0000313" key="1">
    <source>
        <dbReference type="EMBL" id="MDZ5457310.1"/>
    </source>
</evidence>
<reference evidence="1 2" key="1">
    <citation type="submission" date="2023-11" db="EMBL/GenBank/DDBJ databases">
        <title>Draft genome of Azohydromonas lata strain H1 (DSM1123), a polyhydroxyalkanoate producer.</title>
        <authorList>
            <person name="Traversa D."/>
            <person name="D'Addabbo P."/>
            <person name="Pazzani C."/>
            <person name="Manzari C."/>
            <person name="Chiara M."/>
            <person name="Scrascia M."/>
        </authorList>
    </citation>
    <scope>NUCLEOTIDE SEQUENCE [LARGE SCALE GENOMIC DNA]</scope>
    <source>
        <strain evidence="1 2">H1</strain>
    </source>
</reference>
<keyword evidence="2" id="KW-1185">Reference proteome</keyword>
<dbReference type="EMBL" id="JAXOJX010000016">
    <property type="protein sequence ID" value="MDZ5457310.1"/>
    <property type="molecule type" value="Genomic_DNA"/>
</dbReference>
<organism evidence="1 2">
    <name type="scientific">Azohydromonas lata</name>
    <dbReference type="NCBI Taxonomy" id="45677"/>
    <lineage>
        <taxon>Bacteria</taxon>
        <taxon>Pseudomonadati</taxon>
        <taxon>Pseudomonadota</taxon>
        <taxon>Betaproteobacteria</taxon>
        <taxon>Burkholderiales</taxon>
        <taxon>Sphaerotilaceae</taxon>
        <taxon>Azohydromonas</taxon>
    </lineage>
</organism>
<gene>
    <name evidence="1" type="ORF">SM757_12090</name>
</gene>